<dbReference type="PROSITE" id="PS51257">
    <property type="entry name" value="PROKAR_LIPOPROTEIN"/>
    <property type="match status" value="1"/>
</dbReference>
<dbReference type="PANTHER" id="PTHR37841:SF1">
    <property type="entry name" value="DUF3298 DOMAIN-CONTAINING PROTEIN"/>
    <property type="match status" value="1"/>
</dbReference>
<evidence type="ECO:0000313" key="2">
    <source>
        <dbReference type="Proteomes" id="UP000286246"/>
    </source>
</evidence>
<gene>
    <name evidence="1" type="ORF">DFQ12_2855</name>
</gene>
<dbReference type="EMBL" id="RAPY01000002">
    <property type="protein sequence ID" value="RKE52613.1"/>
    <property type="molecule type" value="Genomic_DNA"/>
</dbReference>
<name>A0A420B7F7_SPHD1</name>
<organism evidence="1 2">
    <name type="scientific">Sphingobacterium detergens</name>
    <dbReference type="NCBI Taxonomy" id="1145106"/>
    <lineage>
        <taxon>Bacteria</taxon>
        <taxon>Pseudomonadati</taxon>
        <taxon>Bacteroidota</taxon>
        <taxon>Sphingobacteriia</taxon>
        <taxon>Sphingobacteriales</taxon>
        <taxon>Sphingobacteriaceae</taxon>
        <taxon>Sphingobacterium</taxon>
    </lineage>
</organism>
<accession>A0A420B7F7</accession>
<proteinExistence type="predicted"/>
<dbReference type="AlphaFoldDB" id="A0A420B7F7"/>
<dbReference type="InterPro" id="IPR032774">
    <property type="entry name" value="WG_beta_rep"/>
</dbReference>
<keyword evidence="2" id="KW-1185">Reference proteome</keyword>
<sequence>MGFEKRNCMRITFLFLLFLFFASCTGKKDIGQFDSRTEMLAHIRKLSPQDRANFFKQQVQLIDTALAKVKDQTIYFSFSMGLSSGDPKEVNWDTVNWNRMDIQNKAFVIPNPDTLKAAFESYANTLKAVQSFGIPHSSFELDATDDKISETGQLSTSFKQLFQGNTRLDSSKVGLLPVSQALVEIKYQLPNELDSLVIAPNAKTVKYMGYDLTIDTISPQGIELDLPLDLYYNYLGHRGETPNDKLVESNSYSAMPLYGLHPEIQKQAKSAGQLFQKFQTAAVEDGMLDRFEPQFTEAMFQGLKKLNHYQSAIEKELKVLLGDNKNADVFDVIKKLREYIESNGEYLGPVEQRLSISFPYPVKQFLLYFGKSNETIKAERRIPVSRTASYGYMTYLDQEAKKYGIVDSMGNVIIEPRFKELTRSSQDYFFDSSDSIDYFLNVKGKKLEPVKAGYRFERKLDADLSVFKNKKEDLGVLRSGQEEIVPFKYTAIEKQGKLFVAKYTLRGRETFDLYTLKGDLIETPLLSTVDMLADSSFMVRSKLHKFGVLNTIGKLVIPMEYDKIEGLKTANWVYATKGRETFLLNYQNKRVDLPADLRYIDISRSAEGMIPFSNYDGYGFIDLNGKIVIQPQYSNITEFYRGHALVRTAKEELFMIDKNNGIFKKIVLPPSPDGSQRLDVAFSKDGTGYFTMGEIVLDKDGNVVHVSIDNLY</sequence>
<evidence type="ECO:0000313" key="1">
    <source>
        <dbReference type="EMBL" id="RKE52613.1"/>
    </source>
</evidence>
<reference evidence="1 2" key="1">
    <citation type="submission" date="2018-09" db="EMBL/GenBank/DDBJ databases">
        <title>Genomic Encyclopedia of Type Strains, Phase III (KMG-III): the genomes of soil and plant-associated and newly described type strains.</title>
        <authorList>
            <person name="Whitman W."/>
        </authorList>
    </citation>
    <scope>NUCLEOTIDE SEQUENCE [LARGE SCALE GENOMIC DNA]</scope>
    <source>
        <strain evidence="1 2">CECT 7938</strain>
    </source>
</reference>
<dbReference type="PANTHER" id="PTHR37841">
    <property type="entry name" value="GLR2918 PROTEIN"/>
    <property type="match status" value="1"/>
</dbReference>
<dbReference type="Pfam" id="PF14903">
    <property type="entry name" value="WG_beta_rep"/>
    <property type="match status" value="3"/>
</dbReference>
<dbReference type="Proteomes" id="UP000286246">
    <property type="component" value="Unassembled WGS sequence"/>
</dbReference>
<protein>
    <submittedName>
        <fullName evidence="1">WG repeat protein</fullName>
    </submittedName>
</protein>
<comment type="caution">
    <text evidence="1">The sequence shown here is derived from an EMBL/GenBank/DDBJ whole genome shotgun (WGS) entry which is preliminary data.</text>
</comment>